<proteinExistence type="predicted"/>
<gene>
    <name evidence="8" type="ORF">EUA06_21880</name>
</gene>
<feature type="transmembrane region" description="Helical" evidence="6">
    <location>
        <begin position="125"/>
        <end position="149"/>
    </location>
</feature>
<accession>A0A4Q2RHW5</accession>
<dbReference type="PANTHER" id="PTHR35007:SF1">
    <property type="entry name" value="PILUS ASSEMBLY PROTEIN"/>
    <property type="match status" value="1"/>
</dbReference>
<keyword evidence="4 6" id="KW-1133">Transmembrane helix</keyword>
<evidence type="ECO:0000256" key="3">
    <source>
        <dbReference type="ARBA" id="ARBA00022692"/>
    </source>
</evidence>
<comment type="subcellular location">
    <subcellularLocation>
        <location evidence="1">Cell membrane</location>
        <topology evidence="1">Multi-pass membrane protein</topology>
    </subcellularLocation>
</comment>
<evidence type="ECO:0000256" key="5">
    <source>
        <dbReference type="ARBA" id="ARBA00023136"/>
    </source>
</evidence>
<evidence type="ECO:0000313" key="9">
    <source>
        <dbReference type="Proteomes" id="UP000291838"/>
    </source>
</evidence>
<evidence type="ECO:0000259" key="7">
    <source>
        <dbReference type="Pfam" id="PF00482"/>
    </source>
</evidence>
<dbReference type="GO" id="GO:0005886">
    <property type="term" value="C:plasma membrane"/>
    <property type="evidence" value="ECO:0007669"/>
    <property type="project" value="UniProtKB-SubCell"/>
</dbReference>
<evidence type="ECO:0000256" key="4">
    <source>
        <dbReference type="ARBA" id="ARBA00022989"/>
    </source>
</evidence>
<feature type="domain" description="Type II secretion system protein GspF" evidence="7">
    <location>
        <begin position="164"/>
        <end position="290"/>
    </location>
</feature>
<dbReference type="RefSeq" id="WP_129479770.1">
    <property type="nucleotide sequence ID" value="NZ_SDWS01000018.1"/>
</dbReference>
<name>A0A4Q2RHW5_9ACTN</name>
<dbReference type="AlphaFoldDB" id="A0A4Q2RHW5"/>
<evidence type="ECO:0000256" key="1">
    <source>
        <dbReference type="ARBA" id="ARBA00004651"/>
    </source>
</evidence>
<reference evidence="8 9" key="1">
    <citation type="submission" date="2019-01" db="EMBL/GenBank/DDBJ databases">
        <title>Novel species of Nocardioides.</title>
        <authorList>
            <person name="Liu Q."/>
            <person name="Xin Y.-H."/>
        </authorList>
    </citation>
    <scope>NUCLEOTIDE SEQUENCE [LARGE SCALE GENOMIC DNA]</scope>
    <source>
        <strain evidence="8 9">HLT3-15</strain>
    </source>
</reference>
<keyword evidence="3 6" id="KW-0812">Transmembrane</keyword>
<evidence type="ECO:0000256" key="6">
    <source>
        <dbReference type="SAM" id="Phobius"/>
    </source>
</evidence>
<dbReference type="Proteomes" id="UP000291838">
    <property type="component" value="Unassembled WGS sequence"/>
</dbReference>
<comment type="caution">
    <text evidence="8">The sequence shown here is derived from an EMBL/GenBank/DDBJ whole genome shotgun (WGS) entry which is preliminary data.</text>
</comment>
<protein>
    <submittedName>
        <fullName evidence="8">Type II secretion system protein</fullName>
    </submittedName>
</protein>
<keyword evidence="5 6" id="KW-0472">Membrane</keyword>
<evidence type="ECO:0000256" key="2">
    <source>
        <dbReference type="ARBA" id="ARBA00022475"/>
    </source>
</evidence>
<feature type="transmembrane region" description="Helical" evidence="6">
    <location>
        <begin position="278"/>
        <end position="298"/>
    </location>
</feature>
<dbReference type="PANTHER" id="PTHR35007">
    <property type="entry name" value="INTEGRAL MEMBRANE PROTEIN-RELATED"/>
    <property type="match status" value="1"/>
</dbReference>
<dbReference type="Pfam" id="PF00482">
    <property type="entry name" value="T2SSF"/>
    <property type="match status" value="1"/>
</dbReference>
<dbReference type="EMBL" id="SDWS01000018">
    <property type="protein sequence ID" value="RYB88300.1"/>
    <property type="molecule type" value="Genomic_DNA"/>
</dbReference>
<organism evidence="8 9">
    <name type="scientific">Nocardioides glacieisoli</name>
    <dbReference type="NCBI Taxonomy" id="1168730"/>
    <lineage>
        <taxon>Bacteria</taxon>
        <taxon>Bacillati</taxon>
        <taxon>Actinomycetota</taxon>
        <taxon>Actinomycetes</taxon>
        <taxon>Propionibacteriales</taxon>
        <taxon>Nocardioidaceae</taxon>
        <taxon>Nocardioides</taxon>
    </lineage>
</organism>
<dbReference type="OrthoDB" id="5243064at2"/>
<keyword evidence="9" id="KW-1185">Reference proteome</keyword>
<sequence length="299" mass="31987">MTFGLLLGAALGASLCLLVFALVPPRPALASVVGRWERQRARQAAVVELDVDDTSWQGRLGRWLVAQLAQRGITLGKLRADLELIDYTLEGHLVRKMTYGLLGLLLPTILTVTMMAIGVTPPLTVPAVGGLALGALFFWVPDLSVVQAAEQRRHELRRALSCYLDLVAMSLAGGRGIPEALPTAARIGTGWAFELLRSTIDRARLVGDTPWAALADLGKRTGMQELQDLGGALMLVADDGAKVRQSLTARASTQRRRQLAEAEGAAAKADQSVEMAQVVLFIGFVLFLGFPAVVAVMGI</sequence>
<evidence type="ECO:0000313" key="8">
    <source>
        <dbReference type="EMBL" id="RYB88300.1"/>
    </source>
</evidence>
<dbReference type="InterPro" id="IPR018076">
    <property type="entry name" value="T2SS_GspF_dom"/>
</dbReference>
<keyword evidence="2" id="KW-1003">Cell membrane</keyword>
<feature type="transmembrane region" description="Helical" evidence="6">
    <location>
        <begin position="99"/>
        <end position="119"/>
    </location>
</feature>